<sequence length="337" mass="37852">MIRYSFVSACIMQGVFMLCLAYSGCNYIAAIIFLSAAVAVNGAVATGPLASLVDVSPNYASIGMGMCNTVVALVGVFIPTVVSYFTYGNTNLNDDSIIQVKQKFEGFEWNEVHQGVIIGAYFWFHWLTQIPGGILAQKYGTKLVFGAANFAGVVFCFFIPAASYLGYEWLVFIRAVQGLLTGFSWPAMHHMAAKWVPPNERSSFVSSYLGSSIGAALTYPMCGWIIDEWGWEWVFYTNGILGTLWYIWWLLCVFDSPEQHPRISDTEKEYIISRLEQQSKPRKKAPVPWKDILTALPIWMNILAQWGGIWGFFTLMNHAPQYFKLVHGWDIKAVSMI</sequence>
<dbReference type="EMBL" id="CM043015">
    <property type="protein sequence ID" value="KAI4470014.1"/>
    <property type="molecule type" value="Genomic_DNA"/>
</dbReference>
<accession>A0ACB9TTP9</accession>
<comment type="caution">
    <text evidence="1">The sequence shown here is derived from an EMBL/GenBank/DDBJ whole genome shotgun (WGS) entry which is preliminary data.</text>
</comment>
<dbReference type="Proteomes" id="UP001056778">
    <property type="component" value="Chromosome 1"/>
</dbReference>
<reference evidence="1" key="1">
    <citation type="submission" date="2022-04" db="EMBL/GenBank/DDBJ databases">
        <title>Chromosome-scale genome assembly of Holotrichia oblita Faldermann.</title>
        <authorList>
            <person name="Rongchong L."/>
        </authorList>
    </citation>
    <scope>NUCLEOTIDE SEQUENCE</scope>
    <source>
        <strain evidence="1">81SQS9</strain>
    </source>
</reference>
<evidence type="ECO:0000313" key="2">
    <source>
        <dbReference type="Proteomes" id="UP001056778"/>
    </source>
</evidence>
<evidence type="ECO:0000313" key="1">
    <source>
        <dbReference type="EMBL" id="KAI4470014.1"/>
    </source>
</evidence>
<gene>
    <name evidence="1" type="ORF">MML48_1g04671</name>
</gene>
<proteinExistence type="predicted"/>
<name>A0ACB9TTP9_HOLOL</name>
<organism evidence="1 2">
    <name type="scientific">Holotrichia oblita</name>
    <name type="common">Chafer beetle</name>
    <dbReference type="NCBI Taxonomy" id="644536"/>
    <lineage>
        <taxon>Eukaryota</taxon>
        <taxon>Metazoa</taxon>
        <taxon>Ecdysozoa</taxon>
        <taxon>Arthropoda</taxon>
        <taxon>Hexapoda</taxon>
        <taxon>Insecta</taxon>
        <taxon>Pterygota</taxon>
        <taxon>Neoptera</taxon>
        <taxon>Endopterygota</taxon>
        <taxon>Coleoptera</taxon>
        <taxon>Polyphaga</taxon>
        <taxon>Scarabaeiformia</taxon>
        <taxon>Scarabaeidae</taxon>
        <taxon>Melolonthinae</taxon>
        <taxon>Holotrichia</taxon>
    </lineage>
</organism>
<protein>
    <submittedName>
        <fullName evidence="1">Solute carrier family 17</fullName>
    </submittedName>
</protein>
<keyword evidence="2" id="KW-1185">Reference proteome</keyword>